<reference evidence="2 3" key="1">
    <citation type="submission" date="2019-02" db="EMBL/GenBank/DDBJ databases">
        <title>Opniocepnalus argus genome.</title>
        <authorList>
            <person name="Zhou C."/>
            <person name="Xiao S."/>
        </authorList>
    </citation>
    <scope>NUCLEOTIDE SEQUENCE [LARGE SCALE GENOMIC DNA]</scope>
    <source>
        <strain evidence="2">OARG1902GOOAL</strain>
        <tissue evidence="2">Muscle</tissue>
    </source>
</reference>
<keyword evidence="3" id="KW-1185">Reference proteome</keyword>
<dbReference type="EMBL" id="CM015715">
    <property type="protein sequence ID" value="KAF3689101.1"/>
    <property type="molecule type" value="Genomic_DNA"/>
</dbReference>
<organism evidence="2 3">
    <name type="scientific">Channa argus</name>
    <name type="common">Northern snakehead</name>
    <name type="synonym">Ophicephalus argus</name>
    <dbReference type="NCBI Taxonomy" id="215402"/>
    <lineage>
        <taxon>Eukaryota</taxon>
        <taxon>Metazoa</taxon>
        <taxon>Chordata</taxon>
        <taxon>Craniata</taxon>
        <taxon>Vertebrata</taxon>
        <taxon>Euteleostomi</taxon>
        <taxon>Actinopterygii</taxon>
        <taxon>Neopterygii</taxon>
        <taxon>Teleostei</taxon>
        <taxon>Neoteleostei</taxon>
        <taxon>Acanthomorphata</taxon>
        <taxon>Anabantaria</taxon>
        <taxon>Anabantiformes</taxon>
        <taxon>Channoidei</taxon>
        <taxon>Channidae</taxon>
        <taxon>Channa</taxon>
    </lineage>
</organism>
<dbReference type="AlphaFoldDB" id="A0A6G1PFK6"/>
<sequence>MLFSNQVSSSAFAVFPGPPRDRDTSIDGWGERDRETEVTMCMHGEDEGREDGAEGKREPSNRGSYGGETKRWRMELEVSAEVW</sequence>
<name>A0A6G1PFK6_CHAAH</name>
<protein>
    <submittedName>
        <fullName evidence="2">Uncharacterized protein</fullName>
    </submittedName>
</protein>
<evidence type="ECO:0000313" key="3">
    <source>
        <dbReference type="Proteomes" id="UP000503349"/>
    </source>
</evidence>
<feature type="compositionally biased region" description="Basic and acidic residues" evidence="1">
    <location>
        <begin position="19"/>
        <end position="60"/>
    </location>
</feature>
<reference evidence="3" key="2">
    <citation type="submission" date="2019-02" db="EMBL/GenBank/DDBJ databases">
        <title>Opniocepnalus argus Var Kimnra genome.</title>
        <authorList>
            <person name="Zhou C."/>
            <person name="Xiao S."/>
        </authorList>
    </citation>
    <scope>NUCLEOTIDE SEQUENCE [LARGE SCALE GENOMIC DNA]</scope>
</reference>
<feature type="compositionally biased region" description="Polar residues" evidence="1">
    <location>
        <begin position="1"/>
        <end position="11"/>
    </location>
</feature>
<proteinExistence type="predicted"/>
<evidence type="ECO:0000313" key="2">
    <source>
        <dbReference type="EMBL" id="KAF3689101.1"/>
    </source>
</evidence>
<accession>A0A6G1PFK6</accession>
<evidence type="ECO:0000256" key="1">
    <source>
        <dbReference type="SAM" id="MobiDB-lite"/>
    </source>
</evidence>
<feature type="region of interest" description="Disordered" evidence="1">
    <location>
        <begin position="1"/>
        <end position="70"/>
    </location>
</feature>
<dbReference type="Proteomes" id="UP000503349">
    <property type="component" value="Chromosome 4"/>
</dbReference>
<gene>
    <name evidence="2" type="ORF">EXN66_Car004773</name>
</gene>